<sequence length="188" mass="20542">MFVTSVKTFFFFSFLSLNTGLQDWVLRPLNTGQVRPVGGSVSLPKVTDRNQANAPGPATAGTRHPPAARPRHLLSGAPRIPRSEIGIAGSFGFRGLSRKPLLGQKTRQNLEGLEGLEQSEVRGCDRRRQCALIIFTLTMCADCEQADGGRRQMDVYFITLERFRRVETDDRILLGPACAAGAAGTNQP</sequence>
<evidence type="ECO:0000256" key="1">
    <source>
        <dbReference type="SAM" id="MobiDB-lite"/>
    </source>
</evidence>
<comment type="caution">
    <text evidence="3">The sequence shown here is derived from an EMBL/GenBank/DDBJ whole genome shotgun (WGS) entry which is preliminary data.</text>
</comment>
<keyword evidence="2" id="KW-0732">Signal</keyword>
<dbReference type="EMBL" id="RHFK02000013">
    <property type="protein sequence ID" value="TWW65995.1"/>
    <property type="molecule type" value="Genomic_DNA"/>
</dbReference>
<feature type="signal peptide" evidence="2">
    <location>
        <begin position="1"/>
        <end position="20"/>
    </location>
</feature>
<evidence type="ECO:0000256" key="2">
    <source>
        <dbReference type="SAM" id="SignalP"/>
    </source>
</evidence>
<organism evidence="3 4">
    <name type="scientific">Takifugu flavidus</name>
    <name type="common">sansaifugu</name>
    <dbReference type="NCBI Taxonomy" id="433684"/>
    <lineage>
        <taxon>Eukaryota</taxon>
        <taxon>Metazoa</taxon>
        <taxon>Chordata</taxon>
        <taxon>Craniata</taxon>
        <taxon>Vertebrata</taxon>
        <taxon>Euteleostomi</taxon>
        <taxon>Actinopterygii</taxon>
        <taxon>Neopterygii</taxon>
        <taxon>Teleostei</taxon>
        <taxon>Neoteleostei</taxon>
        <taxon>Acanthomorphata</taxon>
        <taxon>Eupercaria</taxon>
        <taxon>Tetraodontiformes</taxon>
        <taxon>Tetradontoidea</taxon>
        <taxon>Tetraodontidae</taxon>
        <taxon>Takifugu</taxon>
    </lineage>
</organism>
<dbReference type="Proteomes" id="UP000324091">
    <property type="component" value="Chromosome 20"/>
</dbReference>
<evidence type="ECO:0000313" key="3">
    <source>
        <dbReference type="EMBL" id="TWW65995.1"/>
    </source>
</evidence>
<feature type="chain" id="PRO_5022724350" evidence="2">
    <location>
        <begin position="21"/>
        <end position="188"/>
    </location>
</feature>
<protein>
    <submittedName>
        <fullName evidence="3">Uncharacterized protein</fullName>
    </submittedName>
</protein>
<keyword evidence="4" id="KW-1185">Reference proteome</keyword>
<proteinExistence type="predicted"/>
<accession>A0A5C6NG71</accession>
<reference evidence="3 4" key="1">
    <citation type="submission" date="2019-04" db="EMBL/GenBank/DDBJ databases">
        <title>Chromosome genome assembly for Takifugu flavidus.</title>
        <authorList>
            <person name="Xiao S."/>
        </authorList>
    </citation>
    <scope>NUCLEOTIDE SEQUENCE [LARGE SCALE GENOMIC DNA]</scope>
    <source>
        <strain evidence="3">HTHZ2018</strain>
        <tissue evidence="3">Muscle</tissue>
    </source>
</reference>
<name>A0A5C6NG71_9TELE</name>
<feature type="region of interest" description="Disordered" evidence="1">
    <location>
        <begin position="37"/>
        <end position="70"/>
    </location>
</feature>
<gene>
    <name evidence="3" type="ORF">D4764_20G0000270</name>
</gene>
<evidence type="ECO:0000313" key="4">
    <source>
        <dbReference type="Proteomes" id="UP000324091"/>
    </source>
</evidence>
<dbReference type="AlphaFoldDB" id="A0A5C6NG71"/>